<gene>
    <name evidence="3" type="ORF">BEI_0437</name>
</gene>
<feature type="transmembrane region" description="Helical" evidence="1">
    <location>
        <begin position="50"/>
        <end position="70"/>
    </location>
</feature>
<keyword evidence="4" id="KW-1185">Reference proteome</keyword>
<dbReference type="EMBL" id="CP021435">
    <property type="protein sequence ID" value="ATJ81424.1"/>
    <property type="molecule type" value="Genomic_DNA"/>
</dbReference>
<dbReference type="AlphaFoldDB" id="A0A291P3G3"/>
<feature type="chain" id="PRO_5018038340" evidence="2">
    <location>
        <begin position="27"/>
        <end position="75"/>
    </location>
</feature>
<proteinExistence type="predicted"/>
<evidence type="ECO:0000313" key="3">
    <source>
        <dbReference type="EMBL" id="ATJ81424.1"/>
    </source>
</evidence>
<keyword evidence="1" id="KW-1133">Transmembrane helix</keyword>
<sequence length="75" mass="7897">MKTFVAKKIRRIALAPLALVSGAALATEPATPVVDTTELVTTIESATGPVSDVGIAVLSVLATVMVFFLIRRVMR</sequence>
<dbReference type="SUPFAM" id="SSF57987">
    <property type="entry name" value="Inovirus (filamentous phage) major coat protein"/>
    <property type="match status" value="1"/>
</dbReference>
<reference evidence="3 4" key="1">
    <citation type="journal article" date="2017" name="Sci. Rep.">
        <title>Revealing the Saline Adaptation Strategies of the Halophilic Bacterium Halomonas beimenensis through High-throughput Omics and Transposon Mutagenesis Approaches.</title>
        <authorList>
            <person name="Chen Y.H."/>
            <person name="Lin S.S."/>
            <person name="Shyu Y.T."/>
        </authorList>
    </citation>
    <scope>NUCLEOTIDE SEQUENCE [LARGE SCALE GENOMIC DNA]</scope>
    <source>
        <strain evidence="3 4">NTU-111</strain>
    </source>
</reference>
<dbReference type="KEGG" id="hbe:BEI_0437"/>
<keyword evidence="1" id="KW-0812">Transmembrane</keyword>
<protein>
    <submittedName>
        <fullName evidence="3">Uncharacterized protein</fullName>
    </submittedName>
</protein>
<accession>A0A291P3G3</accession>
<organism evidence="3 4">
    <name type="scientific">Halomonas beimenensis</name>
    <dbReference type="NCBI Taxonomy" id="475662"/>
    <lineage>
        <taxon>Bacteria</taxon>
        <taxon>Pseudomonadati</taxon>
        <taxon>Pseudomonadota</taxon>
        <taxon>Gammaproteobacteria</taxon>
        <taxon>Oceanospirillales</taxon>
        <taxon>Halomonadaceae</taxon>
        <taxon>Halomonas</taxon>
    </lineage>
</organism>
<dbReference type="RefSeq" id="WP_097787971.1">
    <property type="nucleotide sequence ID" value="NZ_BAAADT010000015.1"/>
</dbReference>
<dbReference type="InterPro" id="IPR008020">
    <property type="entry name" value="G8P"/>
</dbReference>
<evidence type="ECO:0000256" key="1">
    <source>
        <dbReference type="SAM" id="Phobius"/>
    </source>
</evidence>
<dbReference type="Pfam" id="PF05356">
    <property type="entry name" value="Phage_Coat_B"/>
    <property type="match status" value="1"/>
</dbReference>
<keyword evidence="2" id="KW-0732">Signal</keyword>
<evidence type="ECO:0000256" key="2">
    <source>
        <dbReference type="SAM" id="SignalP"/>
    </source>
</evidence>
<name>A0A291P3G3_9GAMM</name>
<feature type="signal peptide" evidence="2">
    <location>
        <begin position="1"/>
        <end position="26"/>
    </location>
</feature>
<keyword evidence="1" id="KW-0472">Membrane</keyword>
<evidence type="ECO:0000313" key="4">
    <source>
        <dbReference type="Proteomes" id="UP000219993"/>
    </source>
</evidence>
<dbReference type="Proteomes" id="UP000219993">
    <property type="component" value="Chromosome"/>
</dbReference>